<sequence length="29" mass="3312">MLGLTVHKPQVIPGQNTCLKLQAIFWDFL</sequence>
<proteinExistence type="predicted"/>
<accession>A0A0A8ZQU5</accession>
<dbReference type="EMBL" id="GBRH01257832">
    <property type="protein sequence ID" value="JAD40063.1"/>
    <property type="molecule type" value="Transcribed_RNA"/>
</dbReference>
<dbReference type="AlphaFoldDB" id="A0A0A8ZQU5"/>
<name>A0A0A8ZQU5_ARUDO</name>
<reference evidence="1" key="2">
    <citation type="journal article" date="2015" name="Data Brief">
        <title>Shoot transcriptome of the giant reed, Arundo donax.</title>
        <authorList>
            <person name="Barrero R.A."/>
            <person name="Guerrero F.D."/>
            <person name="Moolhuijzen P."/>
            <person name="Goolsby J.A."/>
            <person name="Tidwell J."/>
            <person name="Bellgard S.E."/>
            <person name="Bellgard M.I."/>
        </authorList>
    </citation>
    <scope>NUCLEOTIDE SEQUENCE</scope>
    <source>
        <tissue evidence="1">Shoot tissue taken approximately 20 cm above the soil surface</tissue>
    </source>
</reference>
<reference evidence="1" key="1">
    <citation type="submission" date="2014-09" db="EMBL/GenBank/DDBJ databases">
        <authorList>
            <person name="Magalhaes I.L.F."/>
            <person name="Oliveira U."/>
            <person name="Santos F.R."/>
            <person name="Vidigal T.H.D.A."/>
            <person name="Brescovit A.D."/>
            <person name="Santos A.J."/>
        </authorList>
    </citation>
    <scope>NUCLEOTIDE SEQUENCE</scope>
    <source>
        <tissue evidence="1">Shoot tissue taken approximately 20 cm above the soil surface</tissue>
    </source>
</reference>
<organism evidence="1">
    <name type="scientific">Arundo donax</name>
    <name type="common">Giant reed</name>
    <name type="synonym">Donax arundinaceus</name>
    <dbReference type="NCBI Taxonomy" id="35708"/>
    <lineage>
        <taxon>Eukaryota</taxon>
        <taxon>Viridiplantae</taxon>
        <taxon>Streptophyta</taxon>
        <taxon>Embryophyta</taxon>
        <taxon>Tracheophyta</taxon>
        <taxon>Spermatophyta</taxon>
        <taxon>Magnoliopsida</taxon>
        <taxon>Liliopsida</taxon>
        <taxon>Poales</taxon>
        <taxon>Poaceae</taxon>
        <taxon>PACMAD clade</taxon>
        <taxon>Arundinoideae</taxon>
        <taxon>Arundineae</taxon>
        <taxon>Arundo</taxon>
    </lineage>
</organism>
<evidence type="ECO:0000313" key="1">
    <source>
        <dbReference type="EMBL" id="JAD40063.1"/>
    </source>
</evidence>
<protein>
    <submittedName>
        <fullName evidence="1">Uncharacterized protein</fullName>
    </submittedName>
</protein>